<dbReference type="EMBL" id="HBGJ01006061">
    <property type="protein sequence ID" value="CAD9245402.1"/>
    <property type="molecule type" value="Transcribed_RNA"/>
</dbReference>
<evidence type="ECO:0000313" key="3">
    <source>
        <dbReference type="EMBL" id="CAD9245392.1"/>
    </source>
</evidence>
<dbReference type="EMBL" id="HBGJ01006058">
    <property type="protein sequence ID" value="CAD9245400.1"/>
    <property type="molecule type" value="Transcribed_RNA"/>
</dbReference>
<evidence type="ECO:0000313" key="5">
    <source>
        <dbReference type="EMBL" id="CAD9245394.1"/>
    </source>
</evidence>
<evidence type="ECO:0000313" key="16">
    <source>
        <dbReference type="EMBL" id="CAD9245407.1"/>
    </source>
</evidence>
<feature type="chain" id="PRO_5035677138" evidence="2">
    <location>
        <begin position="26"/>
        <end position="274"/>
    </location>
</feature>
<dbReference type="EMBL" id="HBGJ01006066">
    <property type="protein sequence ID" value="CAD9245407.1"/>
    <property type="molecule type" value="Transcribed_RNA"/>
</dbReference>
<dbReference type="EMBL" id="HBGJ01006050">
    <property type="protein sequence ID" value="CAD9245392.1"/>
    <property type="molecule type" value="Transcribed_RNA"/>
</dbReference>
<dbReference type="EMBL" id="HBGJ01006052">
    <property type="protein sequence ID" value="CAD9245394.1"/>
    <property type="molecule type" value="Transcribed_RNA"/>
</dbReference>
<dbReference type="AlphaFoldDB" id="A0A6U4CWC9"/>
<evidence type="ECO:0000313" key="8">
    <source>
        <dbReference type="EMBL" id="CAD9245397.1"/>
    </source>
</evidence>
<keyword evidence="2" id="KW-0732">Signal</keyword>
<evidence type="ECO:0000313" key="15">
    <source>
        <dbReference type="EMBL" id="CAD9245406.1"/>
    </source>
</evidence>
<dbReference type="EMBL" id="HBGJ01006055">
    <property type="protein sequence ID" value="CAD9245397.1"/>
    <property type="molecule type" value="Transcribed_RNA"/>
</dbReference>
<protein>
    <submittedName>
        <fullName evidence="8">Uncharacterized protein</fullName>
    </submittedName>
</protein>
<evidence type="ECO:0000313" key="6">
    <source>
        <dbReference type="EMBL" id="CAD9245395.1"/>
    </source>
</evidence>
<dbReference type="EMBL" id="HBGJ01006057">
    <property type="protein sequence ID" value="CAD9245399.1"/>
    <property type="molecule type" value="Transcribed_RNA"/>
</dbReference>
<dbReference type="EMBL" id="HBGJ01006054">
    <property type="protein sequence ID" value="CAD9245396.1"/>
    <property type="molecule type" value="Transcribed_RNA"/>
</dbReference>
<dbReference type="EMBL" id="HBGJ01006051">
    <property type="protein sequence ID" value="CAD9245393.1"/>
    <property type="molecule type" value="Transcribed_RNA"/>
</dbReference>
<reference evidence="8" key="1">
    <citation type="submission" date="2021-01" db="EMBL/GenBank/DDBJ databases">
        <authorList>
            <person name="Corre E."/>
            <person name="Pelletier E."/>
            <person name="Niang G."/>
            <person name="Scheremetjew M."/>
            <person name="Finn R."/>
            <person name="Kale V."/>
            <person name="Holt S."/>
            <person name="Cochrane G."/>
            <person name="Meng A."/>
            <person name="Brown T."/>
            <person name="Cohen L."/>
        </authorList>
    </citation>
    <scope>NUCLEOTIDE SEQUENCE</scope>
    <source>
        <strain evidence="8">CCMP2877</strain>
    </source>
</reference>
<evidence type="ECO:0000313" key="14">
    <source>
        <dbReference type="EMBL" id="CAD9245403.1"/>
    </source>
</evidence>
<evidence type="ECO:0000313" key="10">
    <source>
        <dbReference type="EMBL" id="CAD9245399.1"/>
    </source>
</evidence>
<dbReference type="Pfam" id="PF11360">
    <property type="entry name" value="DUF3110"/>
    <property type="match status" value="1"/>
</dbReference>
<evidence type="ECO:0000313" key="4">
    <source>
        <dbReference type="EMBL" id="CAD9245393.1"/>
    </source>
</evidence>
<evidence type="ECO:0000256" key="2">
    <source>
        <dbReference type="SAM" id="SignalP"/>
    </source>
</evidence>
<dbReference type="EMBL" id="HBGJ01006065">
    <property type="protein sequence ID" value="CAD9245406.1"/>
    <property type="molecule type" value="Transcribed_RNA"/>
</dbReference>
<feature type="region of interest" description="Disordered" evidence="1">
    <location>
        <begin position="52"/>
        <end position="80"/>
    </location>
</feature>
<dbReference type="EMBL" id="HBGJ01006060">
    <property type="protein sequence ID" value="CAD9245401.1"/>
    <property type="molecule type" value="Transcribed_RNA"/>
</dbReference>
<proteinExistence type="predicted"/>
<evidence type="ECO:0000256" key="1">
    <source>
        <dbReference type="SAM" id="MobiDB-lite"/>
    </source>
</evidence>
<sequence length="274" mass="29509">MGWRGDAAVAVVVLAALFGAPPAAAFSPAPVKNGGALSAVVLQRRQHRAARCRRRAPAPALAAENDAGEDFSGDSWQGAEGAEAGDGGFEGFWAHGSGVVDEDVIEGFGLGGDADAALQTRLRKVRRRDAHRALFARLSHCHVLVFDADTEAEGLYCVEQGGLNIVLGFESEQDAEVYGAWLQRQGFFNPEPRRTSVTEMIAFCWDSDNVKLKLVPRGTKLVPPKLNQPVLGDWAAEAPTLTEADLTTLRDRLERLVQRDADVPSAADDFPTYN</sequence>
<dbReference type="EMBL" id="HBGJ01006053">
    <property type="protein sequence ID" value="CAD9245395.1"/>
    <property type="molecule type" value="Transcribed_RNA"/>
</dbReference>
<dbReference type="EMBL" id="HBGJ01006062">
    <property type="protein sequence ID" value="CAD9245403.1"/>
    <property type="molecule type" value="Transcribed_RNA"/>
</dbReference>
<gene>
    <name evidence="3" type="ORF">PPAR1163_LOCUS3741</name>
    <name evidence="4" type="ORF">PPAR1163_LOCUS3742</name>
    <name evidence="5" type="ORF">PPAR1163_LOCUS3743</name>
    <name evidence="6" type="ORF">PPAR1163_LOCUS3744</name>
    <name evidence="7" type="ORF">PPAR1163_LOCUS3745</name>
    <name evidence="8" type="ORF">PPAR1163_LOCUS3746</name>
    <name evidence="9" type="ORF">PPAR1163_LOCUS3747</name>
    <name evidence="10" type="ORF">PPAR1163_LOCUS3748</name>
    <name evidence="11" type="ORF">PPAR1163_LOCUS3749</name>
    <name evidence="12" type="ORF">PPAR1163_LOCUS3750</name>
    <name evidence="13" type="ORF">PPAR1163_LOCUS3751</name>
    <name evidence="14" type="ORF">PPAR1163_LOCUS3752</name>
    <name evidence="15" type="ORF">PPAR1163_LOCUS3755</name>
    <name evidence="16" type="ORF">PPAR1163_LOCUS3756</name>
    <name evidence="17" type="ORF">PPAR1163_LOCUS3757</name>
</gene>
<name>A0A6U4CWC9_9STRA</name>
<dbReference type="EMBL" id="HBGJ01006067">
    <property type="protein sequence ID" value="CAD9245408.1"/>
    <property type="molecule type" value="Transcribed_RNA"/>
</dbReference>
<feature type="signal peptide" evidence="2">
    <location>
        <begin position="1"/>
        <end position="25"/>
    </location>
</feature>
<dbReference type="InterPro" id="IPR021503">
    <property type="entry name" value="DUF3110"/>
</dbReference>
<evidence type="ECO:0000313" key="17">
    <source>
        <dbReference type="EMBL" id="CAD9245408.1"/>
    </source>
</evidence>
<accession>A0A6U4CWC9</accession>
<evidence type="ECO:0000313" key="12">
    <source>
        <dbReference type="EMBL" id="CAD9245401.1"/>
    </source>
</evidence>
<evidence type="ECO:0000313" key="9">
    <source>
        <dbReference type="EMBL" id="CAD9245398.1"/>
    </source>
</evidence>
<evidence type="ECO:0000313" key="11">
    <source>
        <dbReference type="EMBL" id="CAD9245400.1"/>
    </source>
</evidence>
<dbReference type="EMBL" id="HBGJ01006056">
    <property type="protein sequence ID" value="CAD9245398.1"/>
    <property type="molecule type" value="Transcribed_RNA"/>
</dbReference>
<evidence type="ECO:0000313" key="7">
    <source>
        <dbReference type="EMBL" id="CAD9245396.1"/>
    </source>
</evidence>
<evidence type="ECO:0000313" key="13">
    <source>
        <dbReference type="EMBL" id="CAD9245402.1"/>
    </source>
</evidence>
<organism evidence="8">
    <name type="scientific">Phaeomonas parva</name>
    <dbReference type="NCBI Taxonomy" id="124430"/>
    <lineage>
        <taxon>Eukaryota</taxon>
        <taxon>Sar</taxon>
        <taxon>Stramenopiles</taxon>
        <taxon>Ochrophyta</taxon>
        <taxon>Pinguiophyceae</taxon>
        <taxon>Pinguiochrysidales</taxon>
        <taxon>Pinguiochrysidaceae</taxon>
        <taxon>Phaeomonas</taxon>
    </lineage>
</organism>